<comment type="subcellular location">
    <subcellularLocation>
        <location evidence="1">Membrane</location>
    </subcellularLocation>
</comment>
<accession>S7ZZQ2</accession>
<evidence type="ECO:0000256" key="4">
    <source>
        <dbReference type="ARBA" id="ARBA00023136"/>
    </source>
</evidence>
<evidence type="ECO:0000256" key="3">
    <source>
        <dbReference type="ARBA" id="ARBA00022989"/>
    </source>
</evidence>
<dbReference type="GO" id="GO:0016020">
    <property type="term" value="C:membrane"/>
    <property type="evidence" value="ECO:0007669"/>
    <property type="project" value="UniProtKB-SubCell"/>
</dbReference>
<organism evidence="6 7">
    <name type="scientific">Penicillium oxalicum (strain 114-2 / CGMCC 5302)</name>
    <name type="common">Penicillium decumbens</name>
    <dbReference type="NCBI Taxonomy" id="933388"/>
    <lineage>
        <taxon>Eukaryota</taxon>
        <taxon>Fungi</taxon>
        <taxon>Dikarya</taxon>
        <taxon>Ascomycota</taxon>
        <taxon>Pezizomycotina</taxon>
        <taxon>Eurotiomycetes</taxon>
        <taxon>Eurotiomycetidae</taxon>
        <taxon>Eurotiales</taxon>
        <taxon>Aspergillaceae</taxon>
        <taxon>Penicillium</taxon>
    </lineage>
</organism>
<reference evidence="6 7" key="1">
    <citation type="journal article" date="2013" name="PLoS ONE">
        <title>Genomic and secretomic analyses reveal unique features of the lignocellulolytic enzyme system of Penicillium decumbens.</title>
        <authorList>
            <person name="Liu G."/>
            <person name="Zhang L."/>
            <person name="Wei X."/>
            <person name="Zou G."/>
            <person name="Qin Y."/>
            <person name="Ma L."/>
            <person name="Li J."/>
            <person name="Zheng H."/>
            <person name="Wang S."/>
            <person name="Wang C."/>
            <person name="Xun L."/>
            <person name="Zhao G.-P."/>
            <person name="Zhou Z."/>
            <person name="Qu Y."/>
        </authorList>
    </citation>
    <scope>NUCLEOTIDE SEQUENCE [LARGE SCALE GENOMIC DNA]</scope>
    <source>
        <strain evidence="7">114-2 / CGMCC 5302</strain>
    </source>
</reference>
<evidence type="ECO:0000256" key="1">
    <source>
        <dbReference type="ARBA" id="ARBA00004370"/>
    </source>
</evidence>
<dbReference type="InterPro" id="IPR056552">
    <property type="entry name" value="Ribonucl_Kappa"/>
</dbReference>
<gene>
    <name evidence="6" type="ORF">PDE_09280</name>
</gene>
<evidence type="ECO:0000256" key="2">
    <source>
        <dbReference type="ARBA" id="ARBA00022692"/>
    </source>
</evidence>
<feature type="transmembrane region" description="Helical" evidence="5">
    <location>
        <begin position="51"/>
        <end position="71"/>
    </location>
</feature>
<keyword evidence="4 5" id="KW-0472">Membrane</keyword>
<dbReference type="Proteomes" id="UP000019376">
    <property type="component" value="Unassembled WGS sequence"/>
</dbReference>
<proteinExistence type="predicted"/>
<evidence type="ECO:0000256" key="5">
    <source>
        <dbReference type="SAM" id="Phobius"/>
    </source>
</evidence>
<dbReference type="eggNOG" id="ENOG502S504">
    <property type="taxonomic scope" value="Eukaryota"/>
</dbReference>
<sequence length="88" mass="9310">MKPVVSAMNAWSCVVISAFAIVILSVLGSLYGSNNHTVMGSVNDPEDGPAVAASLYTAVIVYAAFFVFCGFQAWLHLRDSRGGAISLR</sequence>
<dbReference type="OrthoDB" id="67317at2759"/>
<protein>
    <submittedName>
        <fullName evidence="6">Uncharacterized protein</fullName>
    </submittedName>
</protein>
<dbReference type="STRING" id="933388.S7ZZQ2"/>
<evidence type="ECO:0000313" key="6">
    <source>
        <dbReference type="EMBL" id="EPS34316.1"/>
    </source>
</evidence>
<feature type="transmembrane region" description="Helical" evidence="5">
    <location>
        <begin position="12"/>
        <end position="31"/>
    </location>
</feature>
<keyword evidence="2 5" id="KW-0812">Transmembrane</keyword>
<keyword evidence="7" id="KW-1185">Reference proteome</keyword>
<name>S7ZZQ2_PENO1</name>
<dbReference type="PhylomeDB" id="S7ZZQ2"/>
<dbReference type="HOGENOM" id="CLU_115063_1_0_1"/>
<keyword evidence="3 5" id="KW-1133">Transmembrane helix</keyword>
<dbReference type="EMBL" id="KB644415">
    <property type="protein sequence ID" value="EPS34316.1"/>
    <property type="molecule type" value="Genomic_DNA"/>
</dbReference>
<dbReference type="AlphaFoldDB" id="S7ZZQ2"/>
<dbReference type="Pfam" id="PF23489">
    <property type="entry name" value="V-ATPase_su_f"/>
    <property type="match status" value="1"/>
</dbReference>
<evidence type="ECO:0000313" key="7">
    <source>
        <dbReference type="Proteomes" id="UP000019376"/>
    </source>
</evidence>